<feature type="transmembrane region" description="Helical" evidence="19">
    <location>
        <begin position="346"/>
        <end position="372"/>
    </location>
</feature>
<feature type="repeat" description="Solcar" evidence="18">
    <location>
        <begin position="661"/>
        <end position="744"/>
    </location>
</feature>
<dbReference type="Pfam" id="PF00153">
    <property type="entry name" value="Mito_carr"/>
    <property type="match status" value="3"/>
</dbReference>
<dbReference type="GO" id="GO:0061993">
    <property type="term" value="C:calcium:proton antiporter complex"/>
    <property type="evidence" value="ECO:0007669"/>
    <property type="project" value="UniProtKB-ARBA"/>
</dbReference>
<evidence type="ECO:0000256" key="18">
    <source>
        <dbReference type="PROSITE-ProRule" id="PRU00282"/>
    </source>
</evidence>
<dbReference type="SUPFAM" id="SSF103506">
    <property type="entry name" value="Mitochondrial carrier"/>
    <property type="match status" value="1"/>
</dbReference>
<feature type="transmembrane region" description="Helical" evidence="19">
    <location>
        <begin position="755"/>
        <end position="774"/>
    </location>
</feature>
<protein>
    <recommendedName>
        <fullName evidence="20">Sodium/calcium exchanger membrane region domain-containing protein</fullName>
    </recommendedName>
</protein>
<dbReference type="InterPro" id="IPR004798">
    <property type="entry name" value="CAX-like"/>
</dbReference>
<keyword evidence="10" id="KW-0934">Plastid</keyword>
<keyword evidence="7" id="KW-0150">Chloroplast</keyword>
<dbReference type="NCBIfam" id="TIGR00846">
    <property type="entry name" value="caca2"/>
    <property type="match status" value="1"/>
</dbReference>
<keyword evidence="13" id="KW-0106">Calcium</keyword>
<evidence type="ECO:0000256" key="9">
    <source>
        <dbReference type="ARBA" id="ARBA00022568"/>
    </source>
</evidence>
<evidence type="ECO:0000256" key="17">
    <source>
        <dbReference type="ARBA" id="ARBA00023136"/>
    </source>
</evidence>
<dbReference type="Proteomes" id="UP000290289">
    <property type="component" value="Chromosome 12"/>
</dbReference>
<dbReference type="InterPro" id="IPR018108">
    <property type="entry name" value="MCP_transmembrane"/>
</dbReference>
<comment type="similarity">
    <text evidence="4">Belongs to the Ca(2+):cation antiporter (CaCA) (TC 2.A.19) family. Cation/proton exchanger (CAX) subfamily.</text>
</comment>
<comment type="subcellular location">
    <subcellularLocation>
        <location evidence="1">Plastid</location>
        <location evidence="1">Chloroplast envelope</location>
    </subcellularLocation>
    <subcellularLocation>
        <location evidence="2">Vacuole membrane</location>
        <topology evidence="2">Multi-pass membrane protein</topology>
    </subcellularLocation>
</comment>
<evidence type="ECO:0000313" key="22">
    <source>
        <dbReference type="Proteomes" id="UP000290289"/>
    </source>
</evidence>
<keyword evidence="16" id="KW-0406">Ion transport</keyword>
<proteinExistence type="inferred from homology"/>
<evidence type="ECO:0000256" key="13">
    <source>
        <dbReference type="ARBA" id="ARBA00022837"/>
    </source>
</evidence>
<organism evidence="21 22">
    <name type="scientific">Malus domestica</name>
    <name type="common">Apple</name>
    <name type="synonym">Pyrus malus</name>
    <dbReference type="NCBI Taxonomy" id="3750"/>
    <lineage>
        <taxon>Eukaryota</taxon>
        <taxon>Viridiplantae</taxon>
        <taxon>Streptophyta</taxon>
        <taxon>Embryophyta</taxon>
        <taxon>Tracheophyta</taxon>
        <taxon>Spermatophyta</taxon>
        <taxon>Magnoliopsida</taxon>
        <taxon>eudicotyledons</taxon>
        <taxon>Gunneridae</taxon>
        <taxon>Pentapetalae</taxon>
        <taxon>rosids</taxon>
        <taxon>fabids</taxon>
        <taxon>Rosales</taxon>
        <taxon>Rosaceae</taxon>
        <taxon>Amygdaloideae</taxon>
        <taxon>Maleae</taxon>
        <taxon>Malus</taxon>
    </lineage>
</organism>
<feature type="transmembrane region" description="Helical" evidence="19">
    <location>
        <begin position="197"/>
        <end position="217"/>
    </location>
</feature>
<feature type="transmembrane region" description="Helical" evidence="19">
    <location>
        <begin position="378"/>
        <end position="399"/>
    </location>
</feature>
<evidence type="ECO:0000256" key="6">
    <source>
        <dbReference type="ARBA" id="ARBA00022449"/>
    </source>
</evidence>
<accession>A0A498IID2</accession>
<dbReference type="PANTHER" id="PTHR31503:SF1">
    <property type="entry name" value="VACUOLAR CATION_PROTON EXCHANGER 3"/>
    <property type="match status" value="1"/>
</dbReference>
<dbReference type="FunFam" id="1.20.1420.30:FF:000020">
    <property type="entry name" value="Vacuolar cation/proton exchanger"/>
    <property type="match status" value="1"/>
</dbReference>
<keyword evidence="14" id="KW-0809">Transit peptide</keyword>
<dbReference type="Pfam" id="PF01699">
    <property type="entry name" value="Na_Ca_ex"/>
    <property type="match status" value="2"/>
</dbReference>
<dbReference type="GO" id="GO:0015369">
    <property type="term" value="F:calcium:proton antiporter activity"/>
    <property type="evidence" value="ECO:0007669"/>
    <property type="project" value="InterPro"/>
</dbReference>
<dbReference type="GO" id="GO:0006882">
    <property type="term" value="P:intracellular zinc ion homeostasis"/>
    <property type="evidence" value="ECO:0007669"/>
    <property type="project" value="UniProtKB-ARBA"/>
</dbReference>
<evidence type="ECO:0000256" key="11">
    <source>
        <dbReference type="ARBA" id="ARBA00022692"/>
    </source>
</evidence>
<keyword evidence="8" id="KW-0926">Vacuole</keyword>
<evidence type="ECO:0000256" key="1">
    <source>
        <dbReference type="ARBA" id="ARBA00004119"/>
    </source>
</evidence>
<evidence type="ECO:0000256" key="4">
    <source>
        <dbReference type="ARBA" id="ARBA00008248"/>
    </source>
</evidence>
<feature type="transmembrane region" description="Helical" evidence="19">
    <location>
        <begin position="65"/>
        <end position="84"/>
    </location>
</feature>
<feature type="transmembrane region" description="Helical" evidence="19">
    <location>
        <begin position="152"/>
        <end position="176"/>
    </location>
</feature>
<dbReference type="GO" id="GO:0009705">
    <property type="term" value="C:plant-type vacuole membrane"/>
    <property type="evidence" value="ECO:0007669"/>
    <property type="project" value="TreeGrafter"/>
</dbReference>
<dbReference type="GO" id="GO:0009941">
    <property type="term" value="C:chloroplast envelope"/>
    <property type="evidence" value="ECO:0007669"/>
    <property type="project" value="UniProtKB-SubCell"/>
</dbReference>
<feature type="transmembrane region" description="Helical" evidence="19">
    <location>
        <begin position="316"/>
        <end position="339"/>
    </location>
</feature>
<feature type="transmembrane region" description="Helical" evidence="19">
    <location>
        <begin position="716"/>
        <end position="735"/>
    </location>
</feature>
<evidence type="ECO:0000256" key="16">
    <source>
        <dbReference type="ARBA" id="ARBA00023065"/>
    </source>
</evidence>
<feature type="domain" description="Sodium/calcium exchanger membrane region" evidence="20">
    <location>
        <begin position="281"/>
        <end position="414"/>
    </location>
</feature>
<dbReference type="Gene3D" id="1.50.40.10">
    <property type="entry name" value="Mitochondrial carrier domain"/>
    <property type="match status" value="1"/>
</dbReference>
<evidence type="ECO:0000313" key="21">
    <source>
        <dbReference type="EMBL" id="RXH81787.1"/>
    </source>
</evidence>
<keyword evidence="22" id="KW-1185">Reference proteome</keyword>
<name>A0A498IID2_MALDO</name>
<dbReference type="InterPro" id="IPR023395">
    <property type="entry name" value="MCP_dom_sf"/>
</dbReference>
<comment type="caution">
    <text evidence="21">The sequence shown here is derived from an EMBL/GenBank/DDBJ whole genome shotgun (WGS) entry which is preliminary data.</text>
</comment>
<dbReference type="EMBL" id="RDQH01000338">
    <property type="protein sequence ID" value="RXH81787.1"/>
    <property type="molecule type" value="Genomic_DNA"/>
</dbReference>
<feature type="domain" description="Sodium/calcium exchanger membrane region" evidence="20">
    <location>
        <begin position="93"/>
        <end position="252"/>
    </location>
</feature>
<sequence>MASNQDQPWLLENGTLKGLTKETGRTSRTAHNMSSSSLRKKSDRTLVSKVPCALLRQFLGNLQEVLLGTKLSVLFPAIPLAIAAQCFGFARPWVFALSLIGLMPLAERVSFLTEQIAYYTGPTVGGLLNATCGNATELIIAIFALAQHKVAVVKYSLLGSILSNLLLVLGTSLFCGGIANIKKEQKYDRRQADVNSLMLLLALLCHLLPMLFTFAAAGSSTVIGVDPTLHLSRASSIVMLSAYAAYIVFQLWTHRELFEAQEESDDDVVSEETPAIGLWSGIVWLVAMTAVIALLSEYVVGTIEEAADSWGLSVSFISIILLPIVGNAAEHAGAIIFAFKNKLDITLGVALGSATQIAMFVVPLCVIVAWIMGINMDLNFSVIETGTLALSILAVAFTLQDGTSHYLKGLVLLLSIEHREPGASNVHWSSSWSLINLRVGTKCAFPCTLVSSLSATASLALSLHSSTSLVQNSHAMARDSRAIVSWRSIPSLNASRCALTDAADHHEPLWTTAQLSFSSGRGIRCNFACVSVAERGEQRNEFLPTSAQLLKHPLAILACVPKDVALFAAGAVAGAAAKSVTAPLDRLKILMQTHGVRVGQQSAKKAISFLEAITMIGKEEGIKGYWKGNLPQVIRIIPYSAVQLFAYEAYKKLFRGKDGELSLLGRLAAGACAGMTSTFVTYPLDVLRLRLAVEPGYRTMSEIALNMLKEEGVASFYYGLGPSLIGIAPYIAVNFCIFDLVKKSLPEDFQKKAEASLLTGLVAASLATLTCYPLDTVRRQMQMKGTPYKTVLDAIPGIVERDGLVGLYRGFLPNALKTLPNSSIRLTTYDMVKRLIATSEKEFQRIVEENRRIEHAML</sequence>
<dbReference type="GO" id="GO:0055062">
    <property type="term" value="P:phosphate ion homeostasis"/>
    <property type="evidence" value="ECO:0007669"/>
    <property type="project" value="UniProtKB-ARBA"/>
</dbReference>
<dbReference type="PRINTS" id="PR00926">
    <property type="entry name" value="MITOCARRIER"/>
</dbReference>
<dbReference type="GO" id="GO:0030026">
    <property type="term" value="P:intracellular manganese ion homeostasis"/>
    <property type="evidence" value="ECO:0007669"/>
    <property type="project" value="UniProtKB-ARBA"/>
</dbReference>
<evidence type="ECO:0000256" key="15">
    <source>
        <dbReference type="ARBA" id="ARBA00022989"/>
    </source>
</evidence>
<keyword evidence="12" id="KW-0677">Repeat</keyword>
<keyword evidence="6" id="KW-0050">Antiport</keyword>
<dbReference type="NCBIfam" id="TIGR00378">
    <property type="entry name" value="cax"/>
    <property type="match status" value="1"/>
</dbReference>
<dbReference type="FunFam" id="1.50.40.10:FF:000042">
    <property type="entry name" value="Envelope ADP,ATP carrier protein"/>
    <property type="match status" value="1"/>
</dbReference>
<evidence type="ECO:0000259" key="20">
    <source>
        <dbReference type="Pfam" id="PF01699"/>
    </source>
</evidence>
<keyword evidence="17 18" id="KW-0472">Membrane</keyword>
<dbReference type="AlphaFoldDB" id="A0A498IID2"/>
<dbReference type="InterPro" id="IPR004713">
    <property type="entry name" value="CaH_exchang"/>
</dbReference>
<keyword evidence="9" id="KW-0109">Calcium transport</keyword>
<evidence type="ECO:0000256" key="3">
    <source>
        <dbReference type="ARBA" id="ARBA00006375"/>
    </source>
</evidence>
<dbReference type="PROSITE" id="PS50920">
    <property type="entry name" value="SOLCAR"/>
    <property type="match status" value="3"/>
</dbReference>
<feature type="transmembrane region" description="Helical" evidence="19">
    <location>
        <begin position="275"/>
        <end position="296"/>
    </location>
</feature>
<dbReference type="GO" id="GO:0010119">
    <property type="term" value="P:regulation of stomatal movement"/>
    <property type="evidence" value="ECO:0007669"/>
    <property type="project" value="UniProtKB-ARBA"/>
</dbReference>
<keyword evidence="5" id="KW-0813">Transport</keyword>
<feature type="transmembrane region" description="Helical" evidence="19">
    <location>
        <begin position="237"/>
        <end position="254"/>
    </location>
</feature>
<evidence type="ECO:0000256" key="14">
    <source>
        <dbReference type="ARBA" id="ARBA00022946"/>
    </source>
</evidence>
<keyword evidence="11 18" id="KW-0812">Transmembrane</keyword>
<feature type="transmembrane region" description="Helical" evidence="19">
    <location>
        <begin position="127"/>
        <end position="146"/>
    </location>
</feature>
<evidence type="ECO:0000256" key="10">
    <source>
        <dbReference type="ARBA" id="ARBA00022640"/>
    </source>
</evidence>
<reference evidence="21 22" key="1">
    <citation type="submission" date="2018-10" db="EMBL/GenBank/DDBJ databases">
        <title>A high-quality apple genome assembly.</title>
        <authorList>
            <person name="Hu J."/>
        </authorList>
    </citation>
    <scope>NUCLEOTIDE SEQUENCE [LARGE SCALE GENOMIC DNA]</scope>
    <source>
        <strain evidence="22">cv. HFTH1</strain>
        <tissue evidence="21">Young leaf</tissue>
    </source>
</reference>
<dbReference type="FunFam" id="1.20.1420.30:FF:000008">
    <property type="entry name" value="Vacuolar cation/proton exchanger"/>
    <property type="match status" value="1"/>
</dbReference>
<dbReference type="PANTHER" id="PTHR31503">
    <property type="entry name" value="VACUOLAR CALCIUM ION TRANSPORTER"/>
    <property type="match status" value="1"/>
</dbReference>
<dbReference type="GO" id="GO:0010351">
    <property type="term" value="P:lithium ion transport"/>
    <property type="evidence" value="ECO:0007669"/>
    <property type="project" value="UniProtKB-ARBA"/>
</dbReference>
<feature type="repeat" description="Solcar" evidence="18">
    <location>
        <begin position="751"/>
        <end position="835"/>
    </location>
</feature>
<evidence type="ECO:0000256" key="5">
    <source>
        <dbReference type="ARBA" id="ARBA00022448"/>
    </source>
</evidence>
<gene>
    <name evidence="21" type="ORF">DVH24_036128</name>
</gene>
<dbReference type="InterPro" id="IPR044880">
    <property type="entry name" value="NCX_ion-bd_dom_sf"/>
</dbReference>
<feature type="transmembrane region" description="Helical" evidence="19">
    <location>
        <begin position="90"/>
        <end position="106"/>
    </location>
</feature>
<dbReference type="GO" id="GO:0006874">
    <property type="term" value="P:intracellular calcium ion homeostasis"/>
    <property type="evidence" value="ECO:0007669"/>
    <property type="project" value="TreeGrafter"/>
</dbReference>
<evidence type="ECO:0000256" key="7">
    <source>
        <dbReference type="ARBA" id="ARBA00022528"/>
    </source>
</evidence>
<evidence type="ECO:0000256" key="2">
    <source>
        <dbReference type="ARBA" id="ARBA00004128"/>
    </source>
</evidence>
<evidence type="ECO:0000256" key="19">
    <source>
        <dbReference type="SAM" id="Phobius"/>
    </source>
</evidence>
<evidence type="ECO:0000256" key="8">
    <source>
        <dbReference type="ARBA" id="ARBA00022554"/>
    </source>
</evidence>
<evidence type="ECO:0000256" key="12">
    <source>
        <dbReference type="ARBA" id="ARBA00022737"/>
    </source>
</evidence>
<dbReference type="InterPro" id="IPR004837">
    <property type="entry name" value="NaCa_Exmemb"/>
</dbReference>
<comment type="similarity">
    <text evidence="3">Belongs to the mitochondrial carrier (TC 2.A.29) family.</text>
</comment>
<dbReference type="InterPro" id="IPR002067">
    <property type="entry name" value="MCP"/>
</dbReference>
<feature type="repeat" description="Solcar" evidence="18">
    <location>
        <begin position="561"/>
        <end position="653"/>
    </location>
</feature>
<dbReference type="Gene3D" id="1.20.1420.30">
    <property type="entry name" value="NCX, central ion-binding region"/>
    <property type="match status" value="2"/>
</dbReference>
<keyword evidence="15 19" id="KW-1133">Transmembrane helix</keyword>